<dbReference type="SUPFAM" id="SSF50182">
    <property type="entry name" value="Sm-like ribonucleoproteins"/>
    <property type="match status" value="1"/>
</dbReference>
<feature type="transmembrane region" description="Helical" evidence="6">
    <location>
        <begin position="46"/>
        <end position="66"/>
    </location>
</feature>
<dbReference type="RefSeq" id="WP_245905706.1">
    <property type="nucleotide sequence ID" value="NZ_QJSU01000008.1"/>
</dbReference>
<dbReference type="Proteomes" id="UP000247746">
    <property type="component" value="Unassembled WGS sequence"/>
</dbReference>
<dbReference type="GO" id="GO:0008381">
    <property type="term" value="F:mechanosensitive monoatomic ion channel activity"/>
    <property type="evidence" value="ECO:0007669"/>
    <property type="project" value="UniProtKB-ARBA"/>
</dbReference>
<dbReference type="Gene3D" id="2.30.30.60">
    <property type="match status" value="1"/>
</dbReference>
<sequence length="683" mass="76928">MNTLKNRATSSHSIATDVFANTDVSMDVNKHNNAASDVKVYNLRSLLLTFSILVISAVCLPVNAAINDNEQAASEQGASEQDSAQSSSTPDNFAEYASQKVNDMREDSVGLSGVVEEIFDPTERSAVEQAGRLQGDSALTGEYNESYYILDKLNAGLPPLSEPPNLETPLAALEFFQSAVMKQQYDLAAYALNMNLIDEKSQRGRALDLTKRLDFLLSEKELYVFDDMPDRPDGLIEPPLGNTSSVMGIARRSLQLGYIDYRERRVPIYLQRVRVGEEAPIWVFSAQTVGNIDNLYEQYHPAEFERYLPTWLKIKIFGIALWEFSALILFFLLTMGVGWLLSKGTEKIINHYIDDEKYSMYVGSTNGVADLVNKLTVPLTFTISFSLVFTLVSGGFPYLDAVASSTRPLIWIGLVFSTMWLGIRIINFFANRYQNMQIENLAEEHFDKERRRRTYVSIFRRVFIFVMILGSFWIGLSEFANMEGLGKTLLTSAGIAGVVIGIAAQPILGNIIAGVQVAVTQPVRIGDSVIMDGNFSTVEDLRYTYAVLKTWDERRLIVPMRELITDRVENWSHTEVHQTCPVFLYIDYGADIDAIRQQFISMVKDNKLWDNKTEPEIFVVEVTENTIQLRGAVSGVGPIEAWTLACEIREQMLGYLYKQQNKYLPTERFTLTESQSSQSSIKE</sequence>
<evidence type="ECO:0000259" key="7">
    <source>
        <dbReference type="Pfam" id="PF00924"/>
    </source>
</evidence>
<evidence type="ECO:0000256" key="3">
    <source>
        <dbReference type="ARBA" id="ARBA00022989"/>
    </source>
</evidence>
<dbReference type="InterPro" id="IPR006685">
    <property type="entry name" value="MscS_channel_2nd"/>
</dbReference>
<feature type="transmembrane region" description="Helical" evidence="6">
    <location>
        <begin position="316"/>
        <end position="341"/>
    </location>
</feature>
<dbReference type="Gene3D" id="1.10.287.1260">
    <property type="match status" value="1"/>
</dbReference>
<evidence type="ECO:0000256" key="4">
    <source>
        <dbReference type="ARBA" id="ARBA00023136"/>
    </source>
</evidence>
<feature type="transmembrane region" description="Helical" evidence="6">
    <location>
        <begin position="458"/>
        <end position="476"/>
    </location>
</feature>
<feature type="transmembrane region" description="Helical" evidence="6">
    <location>
        <begin position="408"/>
        <end position="430"/>
    </location>
</feature>
<dbReference type="GO" id="GO:0016020">
    <property type="term" value="C:membrane"/>
    <property type="evidence" value="ECO:0007669"/>
    <property type="project" value="UniProtKB-SubCell"/>
</dbReference>
<dbReference type="PANTHER" id="PTHR30566:SF25">
    <property type="entry name" value="INNER MEMBRANE PROTEIN"/>
    <property type="match status" value="1"/>
</dbReference>
<keyword evidence="4 6" id="KW-0472">Membrane</keyword>
<feature type="region of interest" description="Disordered" evidence="5">
    <location>
        <begin position="71"/>
        <end position="91"/>
    </location>
</feature>
<evidence type="ECO:0000313" key="9">
    <source>
        <dbReference type="Proteomes" id="UP000247746"/>
    </source>
</evidence>
<proteinExistence type="predicted"/>
<keyword evidence="9" id="KW-1185">Reference proteome</keyword>
<dbReference type="PANTHER" id="PTHR30566">
    <property type="entry name" value="YNAI-RELATED MECHANOSENSITIVE ION CHANNEL"/>
    <property type="match status" value="1"/>
</dbReference>
<name>A0A2V4UZW4_9GAMM</name>
<evidence type="ECO:0000313" key="8">
    <source>
        <dbReference type="EMBL" id="PYE38220.1"/>
    </source>
</evidence>
<feature type="transmembrane region" description="Helical" evidence="6">
    <location>
        <begin position="375"/>
        <end position="396"/>
    </location>
</feature>
<dbReference type="InterPro" id="IPR023408">
    <property type="entry name" value="MscS_beta-dom_sf"/>
</dbReference>
<dbReference type="EMBL" id="QJSU01000008">
    <property type="protein sequence ID" value="PYE38220.1"/>
    <property type="molecule type" value="Genomic_DNA"/>
</dbReference>
<evidence type="ECO:0000256" key="1">
    <source>
        <dbReference type="ARBA" id="ARBA00004370"/>
    </source>
</evidence>
<feature type="transmembrane region" description="Helical" evidence="6">
    <location>
        <begin position="488"/>
        <end position="508"/>
    </location>
</feature>
<evidence type="ECO:0000256" key="2">
    <source>
        <dbReference type="ARBA" id="ARBA00022692"/>
    </source>
</evidence>
<dbReference type="AlphaFoldDB" id="A0A2V4UZW4"/>
<dbReference type="Pfam" id="PF00924">
    <property type="entry name" value="MS_channel_2nd"/>
    <property type="match status" value="1"/>
</dbReference>
<reference evidence="8 9" key="1">
    <citation type="submission" date="2018-06" db="EMBL/GenBank/DDBJ databases">
        <title>Genomic Encyclopedia of Type Strains, Phase III (KMG-III): the genomes of soil and plant-associated and newly described type strains.</title>
        <authorList>
            <person name="Whitman W."/>
        </authorList>
    </citation>
    <scope>NUCLEOTIDE SEQUENCE [LARGE SCALE GENOMIC DNA]</scope>
    <source>
        <strain evidence="8 9">CECT 5889</strain>
    </source>
</reference>
<organism evidence="8 9">
    <name type="scientific">Psychrobacter fozii</name>
    <dbReference type="NCBI Taxonomy" id="198480"/>
    <lineage>
        <taxon>Bacteria</taxon>
        <taxon>Pseudomonadati</taxon>
        <taxon>Pseudomonadota</taxon>
        <taxon>Gammaproteobacteria</taxon>
        <taxon>Moraxellales</taxon>
        <taxon>Moraxellaceae</taxon>
        <taxon>Psychrobacter</taxon>
    </lineage>
</organism>
<comment type="caution">
    <text evidence="8">The sequence shown here is derived from an EMBL/GenBank/DDBJ whole genome shotgun (WGS) entry which is preliminary data.</text>
</comment>
<keyword evidence="2 6" id="KW-0812">Transmembrane</keyword>
<accession>A0A2V4UZW4</accession>
<gene>
    <name evidence="8" type="ORF">DFP82_10815</name>
</gene>
<evidence type="ECO:0000256" key="6">
    <source>
        <dbReference type="SAM" id="Phobius"/>
    </source>
</evidence>
<keyword evidence="3 6" id="KW-1133">Transmembrane helix</keyword>
<protein>
    <submittedName>
        <fullName evidence="8">Small-conductance mechanosensitive channel</fullName>
    </submittedName>
</protein>
<evidence type="ECO:0000256" key="5">
    <source>
        <dbReference type="SAM" id="MobiDB-lite"/>
    </source>
</evidence>
<feature type="domain" description="Mechanosensitive ion channel MscS" evidence="7">
    <location>
        <begin position="507"/>
        <end position="573"/>
    </location>
</feature>
<dbReference type="InterPro" id="IPR010920">
    <property type="entry name" value="LSM_dom_sf"/>
</dbReference>
<comment type="subcellular location">
    <subcellularLocation>
        <location evidence="1">Membrane</location>
    </subcellularLocation>
</comment>